<feature type="compositionally biased region" description="Polar residues" evidence="1">
    <location>
        <begin position="421"/>
        <end position="432"/>
    </location>
</feature>
<feature type="compositionally biased region" description="Basic residues" evidence="1">
    <location>
        <begin position="599"/>
        <end position="609"/>
    </location>
</feature>
<gene>
    <name evidence="3" type="ORF">ROHU_014772</name>
</gene>
<feature type="domain" description="Mif2/CENP-C cupin" evidence="2">
    <location>
        <begin position="763"/>
        <end position="839"/>
    </location>
</feature>
<comment type="caution">
    <text evidence="3">The sequence shown here is derived from an EMBL/GenBank/DDBJ whole genome shotgun (WGS) entry which is preliminary data.</text>
</comment>
<dbReference type="AlphaFoldDB" id="A0A498NT47"/>
<feature type="compositionally biased region" description="Low complexity" evidence="1">
    <location>
        <begin position="396"/>
        <end position="408"/>
    </location>
</feature>
<feature type="compositionally biased region" description="Basic and acidic residues" evidence="1">
    <location>
        <begin position="271"/>
        <end position="281"/>
    </location>
</feature>
<feature type="compositionally biased region" description="Polar residues" evidence="1">
    <location>
        <begin position="298"/>
        <end position="317"/>
    </location>
</feature>
<dbReference type="InterPro" id="IPR014710">
    <property type="entry name" value="RmlC-like_jellyroll"/>
</dbReference>
<reference evidence="3 4" key="1">
    <citation type="submission" date="2018-03" db="EMBL/GenBank/DDBJ databases">
        <title>Draft genome sequence of Rohu Carp (Labeo rohita).</title>
        <authorList>
            <person name="Das P."/>
            <person name="Kushwaha B."/>
            <person name="Joshi C.G."/>
            <person name="Kumar D."/>
            <person name="Nagpure N.S."/>
            <person name="Sahoo L."/>
            <person name="Das S.P."/>
            <person name="Bit A."/>
            <person name="Patnaik S."/>
            <person name="Meher P.K."/>
            <person name="Jayasankar P."/>
            <person name="Koringa P.G."/>
            <person name="Patel N.V."/>
            <person name="Hinsu A.T."/>
            <person name="Kumar R."/>
            <person name="Pandey M."/>
            <person name="Agarwal S."/>
            <person name="Srivastava S."/>
            <person name="Singh M."/>
            <person name="Iquebal M.A."/>
            <person name="Jaiswal S."/>
            <person name="Angadi U.B."/>
            <person name="Kumar N."/>
            <person name="Raza M."/>
            <person name="Shah T.M."/>
            <person name="Rai A."/>
            <person name="Jena J.K."/>
        </authorList>
    </citation>
    <scope>NUCLEOTIDE SEQUENCE [LARGE SCALE GENOMIC DNA]</scope>
    <source>
        <strain evidence="3">DASCIFA01</strain>
        <tissue evidence="3">Testis</tissue>
    </source>
</reference>
<name>A0A498NT47_LABRO</name>
<dbReference type="STRING" id="84645.A0A498NT47"/>
<feature type="region of interest" description="Disordered" evidence="1">
    <location>
        <begin position="200"/>
        <end position="507"/>
    </location>
</feature>
<dbReference type="SUPFAM" id="SSF51182">
    <property type="entry name" value="RmlC-like cupins"/>
    <property type="match status" value="1"/>
</dbReference>
<feature type="compositionally biased region" description="Polar residues" evidence="1">
    <location>
        <begin position="666"/>
        <end position="708"/>
    </location>
</feature>
<feature type="region of interest" description="Disordered" evidence="1">
    <location>
        <begin position="150"/>
        <end position="181"/>
    </location>
</feature>
<feature type="compositionally biased region" description="Low complexity" evidence="1">
    <location>
        <begin position="47"/>
        <end position="56"/>
    </location>
</feature>
<feature type="compositionally biased region" description="Basic residues" evidence="1">
    <location>
        <begin position="258"/>
        <end position="270"/>
    </location>
</feature>
<feature type="compositionally biased region" description="Polar residues" evidence="1">
    <location>
        <begin position="519"/>
        <end position="531"/>
    </location>
</feature>
<protein>
    <submittedName>
        <fullName evidence="3">Serine arginine repetitive matrix 1-like isoform X2</fullName>
    </submittedName>
</protein>
<keyword evidence="4" id="KW-1185">Reference proteome</keyword>
<dbReference type="Pfam" id="PF11699">
    <property type="entry name" value="CENP-C_C"/>
    <property type="match status" value="1"/>
</dbReference>
<feature type="region of interest" description="Disordered" evidence="1">
    <location>
        <begin position="519"/>
        <end position="611"/>
    </location>
</feature>
<feature type="compositionally biased region" description="Polar residues" evidence="1">
    <location>
        <begin position="223"/>
        <end position="241"/>
    </location>
</feature>
<feature type="compositionally biased region" description="Basic and acidic residues" evidence="1">
    <location>
        <begin position="63"/>
        <end position="89"/>
    </location>
</feature>
<evidence type="ECO:0000313" key="4">
    <source>
        <dbReference type="Proteomes" id="UP000290572"/>
    </source>
</evidence>
<feature type="region of interest" description="Disordered" evidence="1">
    <location>
        <begin position="658"/>
        <end position="708"/>
    </location>
</feature>
<dbReference type="Proteomes" id="UP000290572">
    <property type="component" value="Unassembled WGS sequence"/>
</dbReference>
<dbReference type="Gene3D" id="2.60.120.10">
    <property type="entry name" value="Jelly Rolls"/>
    <property type="match status" value="1"/>
</dbReference>
<sequence>MSQVKAKKKLHYYQGHEIVSSEFKIDKIFTLREIDNLFDDIDADSELGLPLLSPLPKSTGVNSEKKSESSSEPEKMKASSKQVPKDTLIHENGIQEDEMIDKESPFKEIAPIKTSSPINLATERDETVDGVRPVADPLLFVEDEEPIGGDLSKASCTQQSEPVKDSLCGKQAAVPGPSPADLEEDFMILDDEAPVLFVIPRKAEVSRNKRPVPADTAKKNLLTEPNSIDQLSQSETDMTTQHGKDAKKNKAQIESGKQKTKGKRGRASKKSAKDSVTHDSVEDGADLVTEMPEERVSDQSSSQTVQGHKTVPTAVNKQSHKKNTVDPGKKQKRKERKSVEPKAEDPPTIASDISSDSPMCCKRRRKPPGEWWLTSPNESTTEPQPKQVLDTSQGPKASTKTSTKQAAAGDSEETQPIRPVQGNQKKQKTLNVLDSAKKKIAGGDGHNTGAEQKTAKKKGGRRKPKSAVTQPQEASPGEEAGACPNENDVEISPEFCSPNRKHSVLPGEKRVFDWVYSRETGSAQKQTSSSFRKPDSSVPDNAPQKRQRKAPSNWWEAQQSQEPADVLPTPCSPPPQKSKLTSTPLRGVSNKDRNSMKSQKTKNHAKNLKRNIINTPKSIKRSLASMNAIFASEKTENVVKTGLRCRKQGRRNLLHSLEDQSDHSSENMAQSDDQLQGNGRASFGFTSGVTVEPSGTRNKTSIRVSSGPNTLSDVDVAFRSGPSSMLELQRHEEDDDIDGRVISPDDFHWHSHGGRAMGHVVDLQSQSFSHGKILLGSFMKKPSQVDLDTVSVFSVISSCVRVDIDGVKSVYNSGQVFMIPSGQMYSIQNLCQEPAVLIYHRTQSNDTQS</sequence>
<accession>A0A498NT47</accession>
<dbReference type="EMBL" id="QBIY01011170">
    <property type="protein sequence ID" value="RXN34687.1"/>
    <property type="molecule type" value="Genomic_DNA"/>
</dbReference>
<dbReference type="InterPro" id="IPR011051">
    <property type="entry name" value="RmlC_Cupin_sf"/>
</dbReference>
<evidence type="ECO:0000313" key="3">
    <source>
        <dbReference type="EMBL" id="RXN34687.1"/>
    </source>
</evidence>
<proteinExistence type="predicted"/>
<feature type="compositionally biased region" description="Polar residues" evidence="1">
    <location>
        <begin position="374"/>
        <end position="395"/>
    </location>
</feature>
<feature type="region of interest" description="Disordered" evidence="1">
    <location>
        <begin position="47"/>
        <end position="108"/>
    </location>
</feature>
<organism evidence="3 4">
    <name type="scientific">Labeo rohita</name>
    <name type="common">Indian major carp</name>
    <name type="synonym">Cyprinus rohita</name>
    <dbReference type="NCBI Taxonomy" id="84645"/>
    <lineage>
        <taxon>Eukaryota</taxon>
        <taxon>Metazoa</taxon>
        <taxon>Chordata</taxon>
        <taxon>Craniata</taxon>
        <taxon>Vertebrata</taxon>
        <taxon>Euteleostomi</taxon>
        <taxon>Actinopterygii</taxon>
        <taxon>Neopterygii</taxon>
        <taxon>Teleostei</taxon>
        <taxon>Ostariophysi</taxon>
        <taxon>Cypriniformes</taxon>
        <taxon>Cyprinidae</taxon>
        <taxon>Labeoninae</taxon>
        <taxon>Labeonini</taxon>
        <taxon>Labeo</taxon>
    </lineage>
</organism>
<evidence type="ECO:0000259" key="2">
    <source>
        <dbReference type="Pfam" id="PF11699"/>
    </source>
</evidence>
<evidence type="ECO:0000256" key="1">
    <source>
        <dbReference type="SAM" id="MobiDB-lite"/>
    </source>
</evidence>
<dbReference type="InterPro" id="IPR025974">
    <property type="entry name" value="Mif2/CENP-C_cupin"/>
</dbReference>
<feature type="compositionally biased region" description="Basic residues" evidence="1">
    <location>
        <begin position="455"/>
        <end position="465"/>
    </location>
</feature>